<evidence type="ECO:0000313" key="2">
    <source>
        <dbReference type="EMBL" id="CAF1604997.1"/>
    </source>
</evidence>
<proteinExistence type="predicted"/>
<keyword evidence="1" id="KW-0472">Membrane</keyword>
<evidence type="ECO:0000313" key="4">
    <source>
        <dbReference type="Proteomes" id="UP000663887"/>
    </source>
</evidence>
<gene>
    <name evidence="2" type="ORF">KQP761_LOCUS22708</name>
    <name evidence="3" type="ORF">XDN619_LOCUS21862</name>
</gene>
<feature type="transmembrane region" description="Helical" evidence="1">
    <location>
        <begin position="26"/>
        <end position="48"/>
    </location>
</feature>
<evidence type="ECO:0000313" key="3">
    <source>
        <dbReference type="EMBL" id="CAF2117365.1"/>
    </source>
</evidence>
<name>A0A816V5W3_9BILA</name>
<dbReference type="Proteomes" id="UP000663887">
    <property type="component" value="Unassembled WGS sequence"/>
</dbReference>
<evidence type="ECO:0000256" key="1">
    <source>
        <dbReference type="SAM" id="Phobius"/>
    </source>
</evidence>
<comment type="caution">
    <text evidence="3">The sequence shown here is derived from an EMBL/GenBank/DDBJ whole genome shotgun (WGS) entry which is preliminary data.</text>
</comment>
<dbReference type="Proteomes" id="UP000663834">
    <property type="component" value="Unassembled WGS sequence"/>
</dbReference>
<dbReference type="AlphaFoldDB" id="A0A816V5W3"/>
<keyword evidence="1" id="KW-1133">Transmembrane helix</keyword>
<accession>A0A816V5W3</accession>
<dbReference type="OrthoDB" id="411871at2759"/>
<sequence length="103" mass="12029">MTAKQNKSTMTDRQKSTDRIFTLKEIIKLISSFLLPMVLGISTVVITIHQQNITLQQRAEDRQLAREQREQDLHISKLQRAQDNADSRLLREQDLNISTQQRL</sequence>
<protein>
    <submittedName>
        <fullName evidence="3">Uncharacterized protein</fullName>
    </submittedName>
</protein>
<organism evidence="3 4">
    <name type="scientific">Rotaria magnacalcarata</name>
    <dbReference type="NCBI Taxonomy" id="392030"/>
    <lineage>
        <taxon>Eukaryota</taxon>
        <taxon>Metazoa</taxon>
        <taxon>Spiralia</taxon>
        <taxon>Gnathifera</taxon>
        <taxon>Rotifera</taxon>
        <taxon>Eurotatoria</taxon>
        <taxon>Bdelloidea</taxon>
        <taxon>Philodinida</taxon>
        <taxon>Philodinidae</taxon>
        <taxon>Rotaria</taxon>
    </lineage>
</organism>
<keyword evidence="1" id="KW-0812">Transmembrane</keyword>
<reference evidence="3" key="1">
    <citation type="submission" date="2021-02" db="EMBL/GenBank/DDBJ databases">
        <authorList>
            <person name="Nowell W R."/>
        </authorList>
    </citation>
    <scope>NUCLEOTIDE SEQUENCE</scope>
</reference>
<dbReference type="EMBL" id="CAJNOW010011980">
    <property type="protein sequence ID" value="CAF1604997.1"/>
    <property type="molecule type" value="Genomic_DNA"/>
</dbReference>
<dbReference type="EMBL" id="CAJNRG010009847">
    <property type="protein sequence ID" value="CAF2117365.1"/>
    <property type="molecule type" value="Genomic_DNA"/>
</dbReference>